<comment type="caution">
    <text evidence="2">The sequence shown here is derived from an EMBL/GenBank/DDBJ whole genome shotgun (WGS) entry which is preliminary data.</text>
</comment>
<proteinExistence type="predicted"/>
<keyword evidence="3" id="KW-1185">Reference proteome</keyword>
<feature type="region of interest" description="Disordered" evidence="1">
    <location>
        <begin position="84"/>
        <end position="112"/>
    </location>
</feature>
<dbReference type="AlphaFoldDB" id="A0A812TZV1"/>
<feature type="non-terminal residue" evidence="2">
    <location>
        <position position="1"/>
    </location>
</feature>
<organism evidence="2 3">
    <name type="scientific">Symbiodinium natans</name>
    <dbReference type="NCBI Taxonomy" id="878477"/>
    <lineage>
        <taxon>Eukaryota</taxon>
        <taxon>Sar</taxon>
        <taxon>Alveolata</taxon>
        <taxon>Dinophyceae</taxon>
        <taxon>Suessiales</taxon>
        <taxon>Symbiodiniaceae</taxon>
        <taxon>Symbiodinium</taxon>
    </lineage>
</organism>
<evidence type="ECO:0000313" key="3">
    <source>
        <dbReference type="Proteomes" id="UP000604046"/>
    </source>
</evidence>
<accession>A0A812TZV1</accession>
<evidence type="ECO:0000313" key="2">
    <source>
        <dbReference type="EMBL" id="CAE7550703.1"/>
    </source>
</evidence>
<feature type="compositionally biased region" description="Polar residues" evidence="1">
    <location>
        <begin position="84"/>
        <end position="100"/>
    </location>
</feature>
<gene>
    <name evidence="2" type="ORF">SNAT2548_LOCUS30922</name>
</gene>
<name>A0A812TZV1_9DINO</name>
<dbReference type="EMBL" id="CAJNDS010002633">
    <property type="protein sequence ID" value="CAE7550703.1"/>
    <property type="molecule type" value="Genomic_DNA"/>
</dbReference>
<reference evidence="2" key="1">
    <citation type="submission" date="2021-02" db="EMBL/GenBank/DDBJ databases">
        <authorList>
            <person name="Dougan E. K."/>
            <person name="Rhodes N."/>
            <person name="Thang M."/>
            <person name="Chan C."/>
        </authorList>
    </citation>
    <scope>NUCLEOTIDE SEQUENCE</scope>
</reference>
<evidence type="ECO:0000256" key="1">
    <source>
        <dbReference type="SAM" id="MobiDB-lite"/>
    </source>
</evidence>
<sequence>CYVLSAPTMLESLRRVATAASLLGHWVILHGVDELERNAMEVCQKLLSRLFQRLASSLEFFRDRLESPPPLSATSGFLFNSSASQASRPVSKSSNRSVTPVQGAKRMGALRV</sequence>
<dbReference type="Proteomes" id="UP000604046">
    <property type="component" value="Unassembled WGS sequence"/>
</dbReference>
<protein>
    <submittedName>
        <fullName evidence="2">Uncharacterized protein</fullName>
    </submittedName>
</protein>